<dbReference type="AlphaFoldDB" id="A0A8H6SF57"/>
<dbReference type="PANTHER" id="PTHR38926">
    <property type="entry name" value="F-BOX DOMAIN CONTAINING PROTEIN, EXPRESSED"/>
    <property type="match status" value="1"/>
</dbReference>
<evidence type="ECO:0000313" key="1">
    <source>
        <dbReference type="EMBL" id="KAF7296710.1"/>
    </source>
</evidence>
<accession>A0A8H6SF57</accession>
<protein>
    <submittedName>
        <fullName evidence="1">F-box domain-containing protein</fullName>
    </submittedName>
</protein>
<proteinExistence type="predicted"/>
<dbReference type="Proteomes" id="UP000613580">
    <property type="component" value="Unassembled WGS sequence"/>
</dbReference>
<dbReference type="Gene3D" id="1.20.1280.50">
    <property type="match status" value="1"/>
</dbReference>
<organism evidence="1 2">
    <name type="scientific">Mycena chlorophos</name>
    <name type="common">Agaric fungus</name>
    <name type="synonym">Agaricus chlorophos</name>
    <dbReference type="NCBI Taxonomy" id="658473"/>
    <lineage>
        <taxon>Eukaryota</taxon>
        <taxon>Fungi</taxon>
        <taxon>Dikarya</taxon>
        <taxon>Basidiomycota</taxon>
        <taxon>Agaricomycotina</taxon>
        <taxon>Agaricomycetes</taxon>
        <taxon>Agaricomycetidae</taxon>
        <taxon>Agaricales</taxon>
        <taxon>Marasmiineae</taxon>
        <taxon>Mycenaceae</taxon>
        <taxon>Mycena</taxon>
    </lineage>
</organism>
<dbReference type="Gene3D" id="3.80.10.10">
    <property type="entry name" value="Ribonuclease Inhibitor"/>
    <property type="match status" value="1"/>
</dbReference>
<name>A0A8H6SF57_MYCCL</name>
<keyword evidence="2" id="KW-1185">Reference proteome</keyword>
<reference evidence="1" key="1">
    <citation type="submission" date="2020-05" db="EMBL/GenBank/DDBJ databases">
        <title>Mycena genomes resolve the evolution of fungal bioluminescence.</title>
        <authorList>
            <person name="Tsai I.J."/>
        </authorList>
    </citation>
    <scope>NUCLEOTIDE SEQUENCE</scope>
    <source>
        <strain evidence="1">110903Hualien_Pintung</strain>
    </source>
</reference>
<dbReference type="InterPro" id="IPR032675">
    <property type="entry name" value="LRR_dom_sf"/>
</dbReference>
<evidence type="ECO:0000313" key="2">
    <source>
        <dbReference type="Proteomes" id="UP000613580"/>
    </source>
</evidence>
<dbReference type="PANTHER" id="PTHR38926:SF72">
    <property type="entry name" value="IM:7136021-RELATED"/>
    <property type="match status" value="1"/>
</dbReference>
<gene>
    <name evidence="1" type="ORF">HMN09_01080100</name>
</gene>
<comment type="caution">
    <text evidence="1">The sequence shown here is derived from an EMBL/GenBank/DDBJ whole genome shotgun (WGS) entry which is preliminary data.</text>
</comment>
<dbReference type="EMBL" id="JACAZE010000016">
    <property type="protein sequence ID" value="KAF7296710.1"/>
    <property type="molecule type" value="Genomic_DNA"/>
</dbReference>
<sequence length="591" mass="65596">MAPQFGTDYAPFDADAAQLRDFIAPRVAQLAAFDSEVADLLRKVDHIHRERQALVDEIKPCMALLSPIRRMPEEVLREIFLACLPHDRNCVMSRREAPVLLGQVCSLWRNIAFSTPALWTKLHIVEPGSMSVGKLVSPTRGGVILLDNLAVAFETPNPPRHTISLLVARRIRGLNEWLSRSGVLPLSISFRGSQERRDALDNIPNLPTELFMRAICAYSRRWQDLHLRFLQTMAFSIALSHLEAEDVPLLRNLSLTQGGSSTFLPEIPWLAFRLFAAPSLRRLSYSGHGHFLGDLLVAWSQLLYLRVDYQSAPRHGLQVPKTEKLLQVIQRCTFLQTLVLNIDDDPRTSDAQFGGINGSGVELPSLRSFTLHVLHSCSRVPMLLGAMRIPKLQELSMVFDDPGLSQLLDLASGIIQLVESATELQSFEFSSYGFAPAAVVRILEALPSTLRHLSVIESTRPCWMREGDPGTGMGGVLDQPLTDAVLEALVPKPGSPAEPYACPRLETLSLRNCLVLSDRAILALVCARTQSVAPLRKFEISFHRNAELDSELEAELEASAERGPGLQFVVDYSPSVELSPLLSPWIDTDSM</sequence>
<dbReference type="OrthoDB" id="3365698at2759"/>
<dbReference type="SUPFAM" id="SSF52047">
    <property type="entry name" value="RNI-like"/>
    <property type="match status" value="1"/>
</dbReference>